<evidence type="ECO:0000256" key="5">
    <source>
        <dbReference type="ARBA" id="ARBA00023306"/>
    </source>
</evidence>
<dbReference type="CDD" id="cd23958">
    <property type="entry name" value="SCC2"/>
    <property type="match status" value="1"/>
</dbReference>
<dbReference type="PANTHER" id="PTHR21704">
    <property type="entry name" value="NIPPED-B-LIKE PROTEIN DELANGIN SCC2-RELATED"/>
    <property type="match status" value="1"/>
</dbReference>
<evidence type="ECO:0000313" key="10">
    <source>
        <dbReference type="EMBL" id="CAK7921811.1"/>
    </source>
</evidence>
<gene>
    <name evidence="10" type="primary">SCC2</name>
    <name evidence="10" type="ORF">CAAN4_H18580</name>
</gene>
<evidence type="ECO:0000256" key="3">
    <source>
        <dbReference type="ARBA" id="ARBA00022737"/>
    </source>
</evidence>
<dbReference type="Proteomes" id="UP001497600">
    <property type="component" value="Chromosome H"/>
</dbReference>
<evidence type="ECO:0000256" key="2">
    <source>
        <dbReference type="ARBA" id="ARBA00009252"/>
    </source>
</evidence>
<dbReference type="PANTHER" id="PTHR21704:SF18">
    <property type="entry name" value="NIPPED-B-LIKE PROTEIN"/>
    <property type="match status" value="1"/>
</dbReference>
<feature type="domain" description="Sister chromatid cohesion C-terminal" evidence="9">
    <location>
        <begin position="1250"/>
        <end position="1431"/>
    </location>
</feature>
<dbReference type="InterPro" id="IPR016024">
    <property type="entry name" value="ARM-type_fold"/>
</dbReference>
<feature type="region of interest" description="Disordered" evidence="7">
    <location>
        <begin position="18"/>
        <end position="37"/>
    </location>
</feature>
<dbReference type="InterPro" id="IPR011989">
    <property type="entry name" value="ARM-like"/>
</dbReference>
<evidence type="ECO:0000256" key="4">
    <source>
        <dbReference type="ARBA" id="ARBA00023242"/>
    </source>
</evidence>
<dbReference type="SUPFAM" id="SSF48371">
    <property type="entry name" value="ARM repeat"/>
    <property type="match status" value="1"/>
</dbReference>
<name>A0ABP0ELA6_9ASCO</name>
<feature type="compositionally biased region" description="Polar residues" evidence="7">
    <location>
        <begin position="18"/>
        <end position="29"/>
    </location>
</feature>
<accession>A0ABP0ELA6</accession>
<keyword evidence="4 6" id="KW-0539">Nucleus</keyword>
<dbReference type="InterPro" id="IPR026003">
    <property type="entry name" value="Cohesin_HEAT"/>
</dbReference>
<evidence type="ECO:0000259" key="8">
    <source>
        <dbReference type="Pfam" id="PF12717"/>
    </source>
</evidence>
<dbReference type="Pfam" id="PF12765">
    <property type="entry name" value="Cohesin_HEAT"/>
    <property type="match status" value="1"/>
</dbReference>
<sequence>MATSGMDMQHSGQLVFSHQDHSNTASPLNNAGPVNIHETSKDDLHRIPEISLEQGLAAAPFVCLVPTQLIAPLLASINIDTVTSETDIVDRNPNSMFNQFKDVINQSPTQHTDIIEEIVNEFIAYEDSELDDLQFKGMSLCGDNSLKPQIDLLPLESEIFEKMVDVAIPSNTMERKIPRERLVIHDEMEGIVTTIDDSLKIEKVDTTNDIFIESNISKIEKSDDQSPNLKRRFDEIDTSGFDITIEESVKKSTFLETDELTERAMEELISLVQKLSSDDVTMWTPLDGRSILSTTWLMSLSDKLYRIMNKPMFQNFPLEHLQKIQSVCFANISEVLDLTNTHSKSPHFLDIAFNSLMASRNILFILQTRSDKQLFVDEYLRAVIDLTYNLTEVVSEDIVTFGSLVSDVGLNLSILSEYILHNNVDEQILTRLEYLSIHAIYSTSSKLGNHLAMESLRFNASTLLCTIFKQHPDQRHFILEEVLSNFTTTTTSIRQYKLYRGASIHMVSALLLNLIQSFDLSKFSKASQECISGDSIEKSSKRKNLNEDLLQLQNQAVTTANDIASVLVTKLSKNPDQAHKTSMEGLLEDLLYVLPFPEWPASETLLSSIMRSFMRAVETSGSYPAIVETYVLEMAGSIAIKILMLRKHEEDGNIFDEFALPTLEYVQIQVNKNKFFAPAFRFLLLKYFCQLLPILENRNENDIGTGLEALGSELDDSQIGINPTSVYEVLLDILANDAIVLNHSIEDYDSINLYGQILLKQDLFQQYDGFIRILVQSLDSSKVKSRSRALKILSSLVDIDRSLLMSSAIKESFINKFSDSSPMVRDSVIDLVSKYMGTNRDIIQQFYQPICERMADSSIQVRKRVIKLAKEMYMNSGDCLIQANISVQMLKRLDDEEEVIVEMVKSYLLELWFSKGNNVPVIIEVISNGNSKELFERFVEFVSDKFKLKQMIETALDKVVDGFDLNISEKCMMLISTLVKCDGKLMSQDQLVALQPYLVDEKTNGQPIMLYILQTLKFVVKELSVLRKDLLISIETSLLRRLTKFNARELSEAMPCLWRISSMNGSTVKIANASIMCLNHIRPFISKAKREGWLKSDPKLRKLLHLIESFGAYCSFEENRKMFLQANVGLKQNETVVSLITKVLLFFCSTQGMDPVLRMTSIKNILGICASHPTLYTSEAILKVLDREFEAGNIDTKVVIIQGIIEFLEKEDLETKKRNGVSAKLSKDVKLDVAVFHGHKTKTYVNDGICTAIIQRYIRSILPLCFYDEGNLSIIPIQYLQHVVKSGYANPKICIPSIIALESTSNRYVKLIAMSMHQELVERHESLTGSSYVEAIKIATQFRLHCLNGNNVRLSKERFFLKNIYSIVAYNRTSRKKFIVALSKIFLLQDEDDIDNAKFQRDLVMYTVLNLGTVRYSVLEDVFLLVHSIDQTIRKRGLDLSESVEEFKEDKLSPNDLEAQRLLLMSQTLLIMICFRNYIVSSYGISQIQLDSFNPSRVDAELRQPPKIVRMDEFVLDTVALDNDLTSTETQVRLITTFFEQLEEVTN</sequence>
<proteinExistence type="inferred from homology"/>
<evidence type="ECO:0000259" key="9">
    <source>
        <dbReference type="Pfam" id="PF12830"/>
    </source>
</evidence>
<evidence type="ECO:0000256" key="6">
    <source>
        <dbReference type="RuleBase" id="RU364107"/>
    </source>
</evidence>
<dbReference type="InterPro" id="IPR024986">
    <property type="entry name" value="Nipped-B_C"/>
</dbReference>
<reference evidence="10 11" key="1">
    <citation type="submission" date="2024-01" db="EMBL/GenBank/DDBJ databases">
        <authorList>
            <consortium name="Genoscope - CEA"/>
            <person name="William W."/>
        </authorList>
    </citation>
    <scope>NUCLEOTIDE SEQUENCE [LARGE SCALE GENOMIC DNA]</scope>
    <source>
        <strain evidence="10 11">29B2s-10</strain>
    </source>
</reference>
<dbReference type="EMBL" id="OZ004260">
    <property type="protein sequence ID" value="CAK7921811.1"/>
    <property type="molecule type" value="Genomic_DNA"/>
</dbReference>
<evidence type="ECO:0000256" key="7">
    <source>
        <dbReference type="SAM" id="MobiDB-lite"/>
    </source>
</evidence>
<feature type="domain" description="Condensin complex subunit 1 C-terminal" evidence="8">
    <location>
        <begin position="840"/>
        <end position="971"/>
    </location>
</feature>
<dbReference type="Pfam" id="PF12830">
    <property type="entry name" value="Nipped-B_C"/>
    <property type="match status" value="1"/>
</dbReference>
<dbReference type="InterPro" id="IPR032682">
    <property type="entry name" value="Cnd1_C"/>
</dbReference>
<dbReference type="Pfam" id="PF12717">
    <property type="entry name" value="Cnd1"/>
    <property type="match status" value="1"/>
</dbReference>
<evidence type="ECO:0000256" key="1">
    <source>
        <dbReference type="ARBA" id="ARBA00004123"/>
    </source>
</evidence>
<comment type="subcellular location">
    <subcellularLocation>
        <location evidence="1 6">Nucleus</location>
    </subcellularLocation>
</comment>
<dbReference type="InterPro" id="IPR033031">
    <property type="entry name" value="Scc2/Nipped-B"/>
</dbReference>
<keyword evidence="11" id="KW-1185">Reference proteome</keyword>
<protein>
    <recommendedName>
        <fullName evidence="6">Sister chromatid cohesion protein</fullName>
    </recommendedName>
</protein>
<comment type="similarity">
    <text evidence="2 6">Belongs to the SCC2/Nipped-B family.</text>
</comment>
<evidence type="ECO:0000313" key="11">
    <source>
        <dbReference type="Proteomes" id="UP001497600"/>
    </source>
</evidence>
<dbReference type="Gene3D" id="1.25.10.10">
    <property type="entry name" value="Leucine-rich Repeat Variant"/>
    <property type="match status" value="1"/>
</dbReference>
<keyword evidence="5 6" id="KW-0131">Cell cycle</keyword>
<keyword evidence="3 6" id="KW-0677">Repeat</keyword>
<organism evidence="10 11">
    <name type="scientific">[Candida] anglica</name>
    <dbReference type="NCBI Taxonomy" id="148631"/>
    <lineage>
        <taxon>Eukaryota</taxon>
        <taxon>Fungi</taxon>
        <taxon>Dikarya</taxon>
        <taxon>Ascomycota</taxon>
        <taxon>Saccharomycotina</taxon>
        <taxon>Pichiomycetes</taxon>
        <taxon>Debaryomycetaceae</taxon>
        <taxon>Kurtzmaniella</taxon>
    </lineage>
</organism>